<keyword evidence="3" id="KW-1185">Reference proteome</keyword>
<protein>
    <submittedName>
        <fullName evidence="2">Uncharacterized protein</fullName>
    </submittedName>
</protein>
<name>A0AAD8GW42_9APIA</name>
<feature type="region of interest" description="Disordered" evidence="1">
    <location>
        <begin position="60"/>
        <end position="80"/>
    </location>
</feature>
<dbReference type="EMBL" id="JAUIZM010000011">
    <property type="protein sequence ID" value="KAK1355658.1"/>
    <property type="molecule type" value="Genomic_DNA"/>
</dbReference>
<reference evidence="2" key="2">
    <citation type="submission" date="2023-05" db="EMBL/GenBank/DDBJ databases">
        <authorList>
            <person name="Schelkunov M.I."/>
        </authorList>
    </citation>
    <scope>NUCLEOTIDE SEQUENCE</scope>
    <source>
        <strain evidence="2">Hsosn_3</strain>
        <tissue evidence="2">Leaf</tissue>
    </source>
</reference>
<proteinExistence type="predicted"/>
<feature type="compositionally biased region" description="Polar residues" evidence="1">
    <location>
        <begin position="71"/>
        <end position="80"/>
    </location>
</feature>
<dbReference type="Proteomes" id="UP001237642">
    <property type="component" value="Unassembled WGS sequence"/>
</dbReference>
<evidence type="ECO:0000313" key="3">
    <source>
        <dbReference type="Proteomes" id="UP001237642"/>
    </source>
</evidence>
<evidence type="ECO:0000256" key="1">
    <source>
        <dbReference type="SAM" id="MobiDB-lite"/>
    </source>
</evidence>
<organism evidence="2 3">
    <name type="scientific">Heracleum sosnowskyi</name>
    <dbReference type="NCBI Taxonomy" id="360622"/>
    <lineage>
        <taxon>Eukaryota</taxon>
        <taxon>Viridiplantae</taxon>
        <taxon>Streptophyta</taxon>
        <taxon>Embryophyta</taxon>
        <taxon>Tracheophyta</taxon>
        <taxon>Spermatophyta</taxon>
        <taxon>Magnoliopsida</taxon>
        <taxon>eudicotyledons</taxon>
        <taxon>Gunneridae</taxon>
        <taxon>Pentapetalae</taxon>
        <taxon>asterids</taxon>
        <taxon>campanulids</taxon>
        <taxon>Apiales</taxon>
        <taxon>Apiaceae</taxon>
        <taxon>Apioideae</taxon>
        <taxon>apioid superclade</taxon>
        <taxon>Tordylieae</taxon>
        <taxon>Tordyliinae</taxon>
        <taxon>Heracleum</taxon>
    </lineage>
</organism>
<accession>A0AAD8GW42</accession>
<evidence type="ECO:0000313" key="2">
    <source>
        <dbReference type="EMBL" id="KAK1355658.1"/>
    </source>
</evidence>
<dbReference type="AlphaFoldDB" id="A0AAD8GW42"/>
<gene>
    <name evidence="2" type="ORF">POM88_048914</name>
</gene>
<comment type="caution">
    <text evidence="2">The sequence shown here is derived from an EMBL/GenBank/DDBJ whole genome shotgun (WGS) entry which is preliminary data.</text>
</comment>
<sequence>MPRKRGRPKLLLTKEMVEEQKLLKHLCKILAETYKVYLYGRVSFWGGRNRRFDEELGSSDGGGANFAGLREQSTSPKRNSDQTLNRVVVVHDFPSRIYGLILEDLPANWNQALALVEDGTLQQISIVCDLQVDYTCADGFFTPPS</sequence>
<reference evidence="2" key="1">
    <citation type="submission" date="2023-02" db="EMBL/GenBank/DDBJ databases">
        <title>Genome of toxic invasive species Heracleum sosnowskyi carries increased number of genes despite the absence of recent whole-genome duplications.</title>
        <authorList>
            <person name="Schelkunov M."/>
            <person name="Shtratnikova V."/>
            <person name="Makarenko M."/>
            <person name="Klepikova A."/>
            <person name="Omelchenko D."/>
            <person name="Novikova G."/>
            <person name="Obukhova E."/>
            <person name="Bogdanov V."/>
            <person name="Penin A."/>
            <person name="Logacheva M."/>
        </authorList>
    </citation>
    <scope>NUCLEOTIDE SEQUENCE</scope>
    <source>
        <strain evidence="2">Hsosn_3</strain>
        <tissue evidence="2">Leaf</tissue>
    </source>
</reference>